<organism evidence="1 2">
    <name type="scientific">Meloidogyne enterolobii</name>
    <name type="common">Root-knot nematode worm</name>
    <name type="synonym">Meloidogyne mayaguensis</name>
    <dbReference type="NCBI Taxonomy" id="390850"/>
    <lineage>
        <taxon>Eukaryota</taxon>
        <taxon>Metazoa</taxon>
        <taxon>Ecdysozoa</taxon>
        <taxon>Nematoda</taxon>
        <taxon>Chromadorea</taxon>
        <taxon>Rhabditida</taxon>
        <taxon>Tylenchina</taxon>
        <taxon>Tylenchomorpha</taxon>
        <taxon>Tylenchoidea</taxon>
        <taxon>Meloidogynidae</taxon>
        <taxon>Meloidogyninae</taxon>
        <taxon>Meloidogyne</taxon>
    </lineage>
</organism>
<reference evidence="1 2" key="1">
    <citation type="submission" date="2020-08" db="EMBL/GenBank/DDBJ databases">
        <authorList>
            <person name="Koutsovoulos G."/>
            <person name="Danchin GJ E."/>
        </authorList>
    </citation>
    <scope>NUCLEOTIDE SEQUENCE [LARGE SCALE GENOMIC DNA]</scope>
</reference>
<dbReference type="OrthoDB" id="6271650at2759"/>
<dbReference type="InterPro" id="IPR000358">
    <property type="entry name" value="RNR_small_fam"/>
</dbReference>
<dbReference type="GO" id="GO:0004748">
    <property type="term" value="F:ribonucleoside-diphosphate reductase activity, thioredoxin disulfide as acceptor"/>
    <property type="evidence" value="ECO:0007669"/>
    <property type="project" value="TreeGrafter"/>
</dbReference>
<dbReference type="PANTHER" id="PTHR23409">
    <property type="entry name" value="RIBONUCLEOSIDE-DIPHOSPHATE REDUCTASE SMALL CHAIN"/>
    <property type="match status" value="1"/>
</dbReference>
<sequence length="461" mass="52383">MSTHQKIDRDSGNAITNALSFFETPHTNVSISNSSFIELLTLNPVNITPFHFKIHATTNYIDLAKTYVFTEHRIKKEDKDGKLVDIGKDDNVATVQLIGHTIWKNCRMHINGTQVFEGNSLMAYKSIFDYELTYPQSVKNSYLSVAGYYDDGATQTYPGVDANGYGIKSRKKLFLDEDGNPRSAQFMAKLDVDICNQPRYLVNQCEVDIELLPHESSFLLSAPWDTAPKYHLEILACKLYVKKIELMDSLAFDIAKKLEMKPARYPLRKTSLKSLFISENRTEFNANLWMDQVPRRIILGMVGNKDFVGRQKTTPFYFQHFNLRDISITAGGVTYPSAPYSLDFPKGNYARIYHDMQEAIGYAGSLESNGISMFRYAYAGYCFFVFNLTNSQEDNGPEMFDLIKNGTTSIRMTFNEAVPSGGIVLVAMGEIDSLLMLDRNRRYFSVLLHPQILMLKMSHIG</sequence>
<dbReference type="AlphaFoldDB" id="A0A6V7UP42"/>
<dbReference type="EMBL" id="CAJEWN010000092">
    <property type="protein sequence ID" value="CAD2162448.1"/>
    <property type="molecule type" value="Genomic_DNA"/>
</dbReference>
<dbReference type="GO" id="GO:0009263">
    <property type="term" value="P:deoxyribonucleotide biosynthetic process"/>
    <property type="evidence" value="ECO:0007669"/>
    <property type="project" value="InterPro"/>
</dbReference>
<comment type="caution">
    <text evidence="1">The sequence shown here is derived from an EMBL/GenBank/DDBJ whole genome shotgun (WGS) entry which is preliminary data.</text>
</comment>
<gene>
    <name evidence="1" type="ORF">MENT_LOCUS15415</name>
</gene>
<accession>A0A6V7UP42</accession>
<name>A0A6V7UP42_MELEN</name>
<evidence type="ECO:0000313" key="1">
    <source>
        <dbReference type="EMBL" id="CAD2162448.1"/>
    </source>
</evidence>
<dbReference type="Proteomes" id="UP000580250">
    <property type="component" value="Unassembled WGS sequence"/>
</dbReference>
<dbReference type="GO" id="GO:0005829">
    <property type="term" value="C:cytosol"/>
    <property type="evidence" value="ECO:0007669"/>
    <property type="project" value="TreeGrafter"/>
</dbReference>
<proteinExistence type="predicted"/>
<evidence type="ECO:0000313" key="2">
    <source>
        <dbReference type="Proteomes" id="UP000580250"/>
    </source>
</evidence>
<protein>
    <submittedName>
        <fullName evidence="1">Uncharacterized protein</fullName>
    </submittedName>
</protein>
<dbReference type="PANTHER" id="PTHR23409:SF21">
    <property type="entry name" value="CAPSID PROTEIN"/>
    <property type="match status" value="1"/>
</dbReference>